<comment type="caution">
    <text evidence="6">Lacks conserved residue(s) required for the propagation of feature annotation.</text>
</comment>
<evidence type="ECO:0000313" key="8">
    <source>
        <dbReference type="Proteomes" id="UP000032611"/>
    </source>
</evidence>
<reference evidence="7 8" key="1">
    <citation type="journal article" date="2015" name="Genome Announc.">
        <title>Complete genome sequence of Martelella endophytica YC6887, which has antifungal activity associated with a halophyte.</title>
        <authorList>
            <person name="Khan A."/>
            <person name="Khan H."/>
            <person name="Chung E.J."/>
            <person name="Hossain M.T."/>
            <person name="Chung Y.R."/>
        </authorList>
    </citation>
    <scope>NUCLEOTIDE SEQUENCE [LARGE SCALE GENOMIC DNA]</scope>
    <source>
        <strain evidence="7">YC6887</strain>
    </source>
</reference>
<dbReference type="InterPro" id="IPR002994">
    <property type="entry name" value="Surf1/Shy1"/>
</dbReference>
<keyword evidence="3 6" id="KW-0812">Transmembrane</keyword>
<dbReference type="AlphaFoldDB" id="A0A0D5LVS2"/>
<dbReference type="GO" id="GO:0005886">
    <property type="term" value="C:plasma membrane"/>
    <property type="evidence" value="ECO:0007669"/>
    <property type="project" value="UniProtKB-SubCell"/>
</dbReference>
<evidence type="ECO:0000256" key="3">
    <source>
        <dbReference type="ARBA" id="ARBA00022692"/>
    </source>
</evidence>
<evidence type="ECO:0000313" key="7">
    <source>
        <dbReference type="EMBL" id="AJY48126.1"/>
    </source>
</evidence>
<dbReference type="CDD" id="cd06662">
    <property type="entry name" value="SURF1"/>
    <property type="match status" value="1"/>
</dbReference>
<evidence type="ECO:0000256" key="4">
    <source>
        <dbReference type="ARBA" id="ARBA00022989"/>
    </source>
</evidence>
<keyword evidence="4 6" id="KW-1133">Transmembrane helix</keyword>
<dbReference type="HOGENOM" id="CLU_047737_4_1_5"/>
<evidence type="ECO:0000256" key="2">
    <source>
        <dbReference type="ARBA" id="ARBA00007165"/>
    </source>
</evidence>
<dbReference type="Proteomes" id="UP000032611">
    <property type="component" value="Chromosome"/>
</dbReference>
<dbReference type="PATRIC" id="fig|1486262.3.peg.2263"/>
<name>A0A0D5LVS2_MAREN</name>
<dbReference type="InterPro" id="IPR045214">
    <property type="entry name" value="Surf1/Surf4"/>
</dbReference>
<keyword evidence="5 6" id="KW-0472">Membrane</keyword>
<evidence type="ECO:0000256" key="6">
    <source>
        <dbReference type="RuleBase" id="RU363076"/>
    </source>
</evidence>
<evidence type="ECO:0000256" key="1">
    <source>
        <dbReference type="ARBA" id="ARBA00004370"/>
    </source>
</evidence>
<dbReference type="KEGG" id="mey:TM49_10915"/>
<evidence type="ECO:0000256" key="5">
    <source>
        <dbReference type="ARBA" id="ARBA00023136"/>
    </source>
</evidence>
<dbReference type="PROSITE" id="PS50895">
    <property type="entry name" value="SURF1"/>
    <property type="match status" value="1"/>
</dbReference>
<dbReference type="PANTHER" id="PTHR23427:SF2">
    <property type="entry name" value="SURFEIT LOCUS PROTEIN 1"/>
    <property type="match status" value="1"/>
</dbReference>
<dbReference type="STRING" id="1486262.TM49_10915"/>
<comment type="subcellular location">
    <subcellularLocation>
        <location evidence="6">Cell membrane</location>
        <topology evidence="6">Multi-pass membrane protein</topology>
    </subcellularLocation>
    <subcellularLocation>
        <location evidence="1">Membrane</location>
    </subcellularLocation>
</comment>
<proteinExistence type="inferred from homology"/>
<dbReference type="EMBL" id="CP010803">
    <property type="protein sequence ID" value="AJY48126.1"/>
    <property type="molecule type" value="Genomic_DNA"/>
</dbReference>
<sequence length="237" mass="26029">MRLAGLVVAAVAFVCLILLGNWQVRRLHWKEGLLASVDERLTEAPLPLADIAAMAAAGEDIEYRPVTAEGTFEHDRERHFFATYNGQSGYYVYTPLRLDDGQAVFVNRGFVPFDAKEAATRAEGQVKGEVTVTGLARSRLDGKPSFMVPENDLPKNIFYWKDLDAMAASTGLERTAVLPFFIDANDAPNPGGLPVGGVTRISFPNDHLQYALTWYGLAAVLAIGVGVLVFRRYRGHD</sequence>
<accession>A0A0D5LVS2</accession>
<feature type="transmembrane region" description="Helical" evidence="6">
    <location>
        <begin position="212"/>
        <end position="230"/>
    </location>
</feature>
<dbReference type="Pfam" id="PF02104">
    <property type="entry name" value="SURF1"/>
    <property type="match status" value="1"/>
</dbReference>
<protein>
    <recommendedName>
        <fullName evidence="6">SURF1-like protein</fullName>
    </recommendedName>
</protein>
<gene>
    <name evidence="7" type="ORF">TM49_10915</name>
</gene>
<keyword evidence="8" id="KW-1185">Reference proteome</keyword>
<organism evidence="7 8">
    <name type="scientific">Martelella endophytica</name>
    <dbReference type="NCBI Taxonomy" id="1486262"/>
    <lineage>
        <taxon>Bacteria</taxon>
        <taxon>Pseudomonadati</taxon>
        <taxon>Pseudomonadota</taxon>
        <taxon>Alphaproteobacteria</taxon>
        <taxon>Hyphomicrobiales</taxon>
        <taxon>Aurantimonadaceae</taxon>
        <taxon>Martelella</taxon>
    </lineage>
</organism>
<dbReference type="PANTHER" id="PTHR23427">
    <property type="entry name" value="SURFEIT LOCUS PROTEIN"/>
    <property type="match status" value="1"/>
</dbReference>
<comment type="similarity">
    <text evidence="2 6">Belongs to the SURF1 family.</text>
</comment>
<keyword evidence="6" id="KW-1003">Cell membrane</keyword>